<sequence length="105" mass="11588">MVRSLIGGCGGAQLVTEEPSLSRRNPALQSKMGGLGVGCRVRKSRRERDILRFAISRVLNKTYQNANYPIPGSPATTRRVPALVSTPITVIIRKFLVRIPARIFN</sequence>
<dbReference type="AlphaFoldDB" id="A0AAP0I2E8"/>
<dbReference type="Proteomes" id="UP001420932">
    <property type="component" value="Unassembled WGS sequence"/>
</dbReference>
<keyword evidence="2" id="KW-1185">Reference proteome</keyword>
<proteinExistence type="predicted"/>
<evidence type="ECO:0000313" key="1">
    <source>
        <dbReference type="EMBL" id="KAK9107667.1"/>
    </source>
</evidence>
<reference evidence="1 2" key="1">
    <citation type="submission" date="2024-01" db="EMBL/GenBank/DDBJ databases">
        <title>Genome assemblies of Stephania.</title>
        <authorList>
            <person name="Yang L."/>
        </authorList>
    </citation>
    <scope>NUCLEOTIDE SEQUENCE [LARGE SCALE GENOMIC DNA]</scope>
    <source>
        <strain evidence="1">YNDBR</strain>
        <tissue evidence="1">Leaf</tissue>
    </source>
</reference>
<organism evidence="1 2">
    <name type="scientific">Stephania yunnanensis</name>
    <dbReference type="NCBI Taxonomy" id="152371"/>
    <lineage>
        <taxon>Eukaryota</taxon>
        <taxon>Viridiplantae</taxon>
        <taxon>Streptophyta</taxon>
        <taxon>Embryophyta</taxon>
        <taxon>Tracheophyta</taxon>
        <taxon>Spermatophyta</taxon>
        <taxon>Magnoliopsida</taxon>
        <taxon>Ranunculales</taxon>
        <taxon>Menispermaceae</taxon>
        <taxon>Menispermoideae</taxon>
        <taxon>Cissampelideae</taxon>
        <taxon>Stephania</taxon>
    </lineage>
</organism>
<protein>
    <submittedName>
        <fullName evidence="1">Uncharacterized protein</fullName>
    </submittedName>
</protein>
<accession>A0AAP0I2E8</accession>
<name>A0AAP0I2E8_9MAGN</name>
<comment type="caution">
    <text evidence="1">The sequence shown here is derived from an EMBL/GenBank/DDBJ whole genome shotgun (WGS) entry which is preliminary data.</text>
</comment>
<dbReference type="EMBL" id="JBBNAF010000010">
    <property type="protein sequence ID" value="KAK9107667.1"/>
    <property type="molecule type" value="Genomic_DNA"/>
</dbReference>
<evidence type="ECO:0000313" key="2">
    <source>
        <dbReference type="Proteomes" id="UP001420932"/>
    </source>
</evidence>
<gene>
    <name evidence="1" type="ORF">Syun_023678</name>
</gene>